<evidence type="ECO:0000256" key="2">
    <source>
        <dbReference type="SAM" id="Phobius"/>
    </source>
</evidence>
<name>A0A3M7QF51_BRAPC</name>
<keyword evidence="2" id="KW-0472">Membrane</keyword>
<feature type="region of interest" description="Disordered" evidence="1">
    <location>
        <begin position="69"/>
        <end position="110"/>
    </location>
</feature>
<feature type="transmembrane region" description="Helical" evidence="2">
    <location>
        <begin position="118"/>
        <end position="138"/>
    </location>
</feature>
<keyword evidence="3" id="KW-0732">Signal</keyword>
<gene>
    <name evidence="4" type="ORF">BpHYR1_027149</name>
</gene>
<keyword evidence="2" id="KW-0812">Transmembrane</keyword>
<evidence type="ECO:0000256" key="1">
    <source>
        <dbReference type="SAM" id="MobiDB-lite"/>
    </source>
</evidence>
<organism evidence="4 5">
    <name type="scientific">Brachionus plicatilis</name>
    <name type="common">Marine rotifer</name>
    <name type="synonym">Brachionus muelleri</name>
    <dbReference type="NCBI Taxonomy" id="10195"/>
    <lineage>
        <taxon>Eukaryota</taxon>
        <taxon>Metazoa</taxon>
        <taxon>Spiralia</taxon>
        <taxon>Gnathifera</taxon>
        <taxon>Rotifera</taxon>
        <taxon>Eurotatoria</taxon>
        <taxon>Monogononta</taxon>
        <taxon>Pseudotrocha</taxon>
        <taxon>Ploima</taxon>
        <taxon>Brachionidae</taxon>
        <taxon>Brachionus</taxon>
    </lineage>
</organism>
<feature type="signal peptide" evidence="3">
    <location>
        <begin position="1"/>
        <end position="16"/>
    </location>
</feature>
<feature type="compositionally biased region" description="Low complexity" evidence="1">
    <location>
        <begin position="94"/>
        <end position="105"/>
    </location>
</feature>
<dbReference type="EMBL" id="REGN01006309">
    <property type="protein sequence ID" value="RNA10057.1"/>
    <property type="molecule type" value="Genomic_DNA"/>
</dbReference>
<keyword evidence="2" id="KW-1133">Transmembrane helix</keyword>
<evidence type="ECO:0000313" key="5">
    <source>
        <dbReference type="Proteomes" id="UP000276133"/>
    </source>
</evidence>
<feature type="chain" id="PRO_5018249271" evidence="3">
    <location>
        <begin position="17"/>
        <end position="143"/>
    </location>
</feature>
<evidence type="ECO:0000256" key="3">
    <source>
        <dbReference type="SAM" id="SignalP"/>
    </source>
</evidence>
<comment type="caution">
    <text evidence="4">The sequence shown here is derived from an EMBL/GenBank/DDBJ whole genome shotgun (WGS) entry which is preliminary data.</text>
</comment>
<protein>
    <submittedName>
        <fullName evidence="4">Uncharacterized protein</fullName>
    </submittedName>
</protein>
<proteinExistence type="predicted"/>
<evidence type="ECO:0000313" key="4">
    <source>
        <dbReference type="EMBL" id="RNA10057.1"/>
    </source>
</evidence>
<sequence>MFRSICLVEVILTTLGELTKTNERINVPTDKQLYNYLQHRLTTVLSIITSQKRLASPVESVNKRNRMTENVDEILEEQDGTRQTRSEANNLIKSTAQSSSHSATQEVKRQRGSPKKTAILLFHYLLNFYFVYKFLYYFTLFKI</sequence>
<dbReference type="AlphaFoldDB" id="A0A3M7QF51"/>
<accession>A0A3M7QF51</accession>
<reference evidence="4 5" key="1">
    <citation type="journal article" date="2018" name="Sci. Rep.">
        <title>Genomic signatures of local adaptation to the degree of environmental predictability in rotifers.</title>
        <authorList>
            <person name="Franch-Gras L."/>
            <person name="Hahn C."/>
            <person name="Garcia-Roger E.M."/>
            <person name="Carmona M.J."/>
            <person name="Serra M."/>
            <person name="Gomez A."/>
        </authorList>
    </citation>
    <scope>NUCLEOTIDE SEQUENCE [LARGE SCALE GENOMIC DNA]</scope>
    <source>
        <strain evidence="4">HYR1</strain>
    </source>
</reference>
<keyword evidence="5" id="KW-1185">Reference proteome</keyword>
<dbReference type="Proteomes" id="UP000276133">
    <property type="component" value="Unassembled WGS sequence"/>
</dbReference>